<name>A0AA39QVN0_9LECA</name>
<evidence type="ECO:0000256" key="1">
    <source>
        <dbReference type="SAM" id="MobiDB-lite"/>
    </source>
</evidence>
<dbReference type="AlphaFoldDB" id="A0AA39QVN0"/>
<feature type="region of interest" description="Disordered" evidence="1">
    <location>
        <begin position="179"/>
        <end position="200"/>
    </location>
</feature>
<dbReference type="Proteomes" id="UP001166286">
    <property type="component" value="Unassembled WGS sequence"/>
</dbReference>
<reference evidence="2" key="1">
    <citation type="submission" date="2023-03" db="EMBL/GenBank/DDBJ databases">
        <title>Complete genome of Cladonia borealis.</title>
        <authorList>
            <person name="Park H."/>
        </authorList>
    </citation>
    <scope>NUCLEOTIDE SEQUENCE</scope>
    <source>
        <strain evidence="2">ANT050790</strain>
    </source>
</reference>
<gene>
    <name evidence="2" type="ORF">JMJ35_007397</name>
</gene>
<proteinExistence type="predicted"/>
<evidence type="ECO:0000313" key="2">
    <source>
        <dbReference type="EMBL" id="KAK0510003.1"/>
    </source>
</evidence>
<sequence length="303" mass="33386">MASNDEDTCECSSEEKRYGSSDSGPLFYAYARRTDSSWYSRYLLTFASAAVADEWWSLIQQEYPKVGVRSSPQLFSFEGDKFPQKTVESKKFEHLTTKWFYSQIGDSDGTGGRLQDVIPLQDWDGTLLTGGSSGSGSGLGAAFQDALQAIQSLMEGNNSHIRTLIEIQSENNERFARMEQSVEENAGRIKTLSQGQSDNQNQMKELLKQNQRQLKTLADGQAASAEKLQKALEQSAKASADMVTELKKQRHQNKSQAASAMGPEKPAECPHNVHPPPRKIDKPLVGYAYGQKSTTDGKAAGAK</sequence>
<evidence type="ECO:0000313" key="3">
    <source>
        <dbReference type="Proteomes" id="UP001166286"/>
    </source>
</evidence>
<dbReference type="EMBL" id="JAFEKC020000017">
    <property type="protein sequence ID" value="KAK0510003.1"/>
    <property type="molecule type" value="Genomic_DNA"/>
</dbReference>
<protein>
    <submittedName>
        <fullName evidence="2">Uncharacterized protein</fullName>
    </submittedName>
</protein>
<feature type="region of interest" description="Disordered" evidence="1">
    <location>
        <begin position="239"/>
        <end position="284"/>
    </location>
</feature>
<accession>A0AA39QVN0</accession>
<feature type="compositionally biased region" description="Polar residues" evidence="1">
    <location>
        <begin position="191"/>
        <end position="200"/>
    </location>
</feature>
<organism evidence="2 3">
    <name type="scientific">Cladonia borealis</name>
    <dbReference type="NCBI Taxonomy" id="184061"/>
    <lineage>
        <taxon>Eukaryota</taxon>
        <taxon>Fungi</taxon>
        <taxon>Dikarya</taxon>
        <taxon>Ascomycota</taxon>
        <taxon>Pezizomycotina</taxon>
        <taxon>Lecanoromycetes</taxon>
        <taxon>OSLEUM clade</taxon>
        <taxon>Lecanoromycetidae</taxon>
        <taxon>Lecanorales</taxon>
        <taxon>Lecanorineae</taxon>
        <taxon>Cladoniaceae</taxon>
        <taxon>Cladonia</taxon>
    </lineage>
</organism>
<feature type="region of interest" description="Disordered" evidence="1">
    <location>
        <begin position="1"/>
        <end position="21"/>
    </location>
</feature>
<comment type="caution">
    <text evidence="2">The sequence shown here is derived from an EMBL/GenBank/DDBJ whole genome shotgun (WGS) entry which is preliminary data.</text>
</comment>
<keyword evidence="3" id="KW-1185">Reference proteome</keyword>